<dbReference type="SMART" id="SM00448">
    <property type="entry name" value="REC"/>
    <property type="match status" value="1"/>
</dbReference>
<dbReference type="InterPro" id="IPR011006">
    <property type="entry name" value="CheY-like_superfamily"/>
</dbReference>
<dbReference type="RefSeq" id="WP_323576689.1">
    <property type="nucleotide sequence ID" value="NZ_JAYGJQ010000002.1"/>
</dbReference>
<evidence type="ECO:0000256" key="6">
    <source>
        <dbReference type="PROSITE-ProRule" id="PRU00169"/>
    </source>
</evidence>
<dbReference type="InterPro" id="IPR002197">
    <property type="entry name" value="HTH_Fis"/>
</dbReference>
<evidence type="ECO:0000313" key="10">
    <source>
        <dbReference type="Proteomes" id="UP001302274"/>
    </source>
</evidence>
<comment type="caution">
    <text evidence="9">The sequence shown here is derived from an EMBL/GenBank/DDBJ whole genome shotgun (WGS) entry which is preliminary data.</text>
</comment>
<evidence type="ECO:0000256" key="1">
    <source>
        <dbReference type="ARBA" id="ARBA00022741"/>
    </source>
</evidence>
<evidence type="ECO:0000256" key="5">
    <source>
        <dbReference type="ARBA" id="ARBA00023163"/>
    </source>
</evidence>
<dbReference type="EMBL" id="JAYGJQ010000002">
    <property type="protein sequence ID" value="MEA9356793.1"/>
    <property type="molecule type" value="Genomic_DNA"/>
</dbReference>
<keyword evidence="4" id="KW-0238">DNA-binding</keyword>
<dbReference type="InterPro" id="IPR027417">
    <property type="entry name" value="P-loop_NTPase"/>
</dbReference>
<gene>
    <name evidence="9" type="ORF">SHI21_11280</name>
</gene>
<keyword evidence="1" id="KW-0547">Nucleotide-binding</keyword>
<dbReference type="SUPFAM" id="SSF52172">
    <property type="entry name" value="CheY-like"/>
    <property type="match status" value="1"/>
</dbReference>
<dbReference type="PANTHER" id="PTHR32071">
    <property type="entry name" value="TRANSCRIPTIONAL REGULATORY PROTEIN"/>
    <property type="match status" value="1"/>
</dbReference>
<dbReference type="Gene3D" id="3.40.50.2300">
    <property type="match status" value="1"/>
</dbReference>
<keyword evidence="10" id="KW-1185">Reference proteome</keyword>
<dbReference type="InterPro" id="IPR058031">
    <property type="entry name" value="AAA_lid_NorR"/>
</dbReference>
<evidence type="ECO:0000259" key="7">
    <source>
        <dbReference type="PROSITE" id="PS50045"/>
    </source>
</evidence>
<protein>
    <submittedName>
        <fullName evidence="9">Sigma-54 dependent transcriptional regulator</fullName>
    </submittedName>
</protein>
<accession>A0ABU5VUR3</accession>
<keyword evidence="3" id="KW-0805">Transcription regulation</keyword>
<dbReference type="Pfam" id="PF00158">
    <property type="entry name" value="Sigma54_activat"/>
    <property type="match status" value="1"/>
</dbReference>
<dbReference type="PROSITE" id="PS00688">
    <property type="entry name" value="SIGMA54_INTERACT_3"/>
    <property type="match status" value="1"/>
</dbReference>
<dbReference type="CDD" id="cd00009">
    <property type="entry name" value="AAA"/>
    <property type="match status" value="1"/>
</dbReference>
<feature type="modified residue" description="4-aspartylphosphate" evidence="6">
    <location>
        <position position="87"/>
    </location>
</feature>
<dbReference type="Gene3D" id="1.10.10.60">
    <property type="entry name" value="Homeodomain-like"/>
    <property type="match status" value="1"/>
</dbReference>
<evidence type="ECO:0000259" key="8">
    <source>
        <dbReference type="PROSITE" id="PS50110"/>
    </source>
</evidence>
<dbReference type="Gene3D" id="3.40.50.300">
    <property type="entry name" value="P-loop containing nucleotide triphosphate hydrolases"/>
    <property type="match status" value="1"/>
</dbReference>
<name>A0ABU5VUR3_9BACT</name>
<dbReference type="InterPro" id="IPR001789">
    <property type="entry name" value="Sig_transdc_resp-reg_receiver"/>
</dbReference>
<dbReference type="SMART" id="SM00382">
    <property type="entry name" value="AAA"/>
    <property type="match status" value="1"/>
</dbReference>
<evidence type="ECO:0000313" key="9">
    <source>
        <dbReference type="EMBL" id="MEA9356793.1"/>
    </source>
</evidence>
<evidence type="ECO:0000256" key="2">
    <source>
        <dbReference type="ARBA" id="ARBA00022840"/>
    </source>
</evidence>
<dbReference type="PROSITE" id="PS50110">
    <property type="entry name" value="RESPONSE_REGULATORY"/>
    <property type="match status" value="1"/>
</dbReference>
<dbReference type="InterPro" id="IPR002078">
    <property type="entry name" value="Sigma_54_int"/>
</dbReference>
<keyword evidence="6" id="KW-0597">Phosphoprotein</keyword>
<dbReference type="Pfam" id="PF25601">
    <property type="entry name" value="AAA_lid_14"/>
    <property type="match status" value="1"/>
</dbReference>
<evidence type="ECO:0000256" key="4">
    <source>
        <dbReference type="ARBA" id="ARBA00023125"/>
    </source>
</evidence>
<dbReference type="Proteomes" id="UP001302274">
    <property type="component" value="Unassembled WGS sequence"/>
</dbReference>
<organism evidence="9 10">
    <name type="scientific">Bacteriovorax antarcticus</name>
    <dbReference type="NCBI Taxonomy" id="3088717"/>
    <lineage>
        <taxon>Bacteria</taxon>
        <taxon>Pseudomonadati</taxon>
        <taxon>Bdellovibrionota</taxon>
        <taxon>Bacteriovoracia</taxon>
        <taxon>Bacteriovoracales</taxon>
        <taxon>Bacteriovoracaceae</taxon>
        <taxon>Bacteriovorax</taxon>
    </lineage>
</organism>
<feature type="domain" description="Response regulatory" evidence="8">
    <location>
        <begin position="28"/>
        <end position="154"/>
    </location>
</feature>
<dbReference type="SUPFAM" id="SSF52540">
    <property type="entry name" value="P-loop containing nucleoside triphosphate hydrolases"/>
    <property type="match status" value="1"/>
</dbReference>
<feature type="domain" description="Sigma-54 factor interaction" evidence="7">
    <location>
        <begin position="205"/>
        <end position="434"/>
    </location>
</feature>
<proteinExistence type="predicted"/>
<dbReference type="Pfam" id="PF00072">
    <property type="entry name" value="Response_reg"/>
    <property type="match status" value="1"/>
</dbReference>
<reference evidence="9 10" key="1">
    <citation type="submission" date="2023-11" db="EMBL/GenBank/DDBJ databases">
        <title>A Novel Polar Bacteriovorax (B. antarcticus) Isolated from the Biocrust in Antarctica.</title>
        <authorList>
            <person name="Mun W."/>
            <person name="Choi S.Y."/>
            <person name="Mitchell R.J."/>
        </authorList>
    </citation>
    <scope>NUCLEOTIDE SEQUENCE [LARGE SCALE GENOMIC DNA]</scope>
    <source>
        <strain evidence="9 10">PP10</strain>
    </source>
</reference>
<dbReference type="PRINTS" id="PR01590">
    <property type="entry name" value="HTHFIS"/>
</dbReference>
<keyword evidence="5" id="KW-0804">Transcription</keyword>
<dbReference type="PROSITE" id="PS50045">
    <property type="entry name" value="SIGMA54_INTERACT_4"/>
    <property type="match status" value="1"/>
</dbReference>
<evidence type="ECO:0000256" key="3">
    <source>
        <dbReference type="ARBA" id="ARBA00023015"/>
    </source>
</evidence>
<dbReference type="InterPro" id="IPR003593">
    <property type="entry name" value="AAA+_ATPase"/>
</dbReference>
<dbReference type="InterPro" id="IPR009057">
    <property type="entry name" value="Homeodomain-like_sf"/>
</dbReference>
<keyword evidence="2" id="KW-0067">ATP-binding</keyword>
<dbReference type="SUPFAM" id="SSF46689">
    <property type="entry name" value="Homeodomain-like"/>
    <property type="match status" value="1"/>
</dbReference>
<dbReference type="Pfam" id="PF02954">
    <property type="entry name" value="HTH_8"/>
    <property type="match status" value="1"/>
</dbReference>
<dbReference type="PANTHER" id="PTHR32071:SF117">
    <property type="entry name" value="PTS-DEPENDENT DIHYDROXYACETONE KINASE OPERON REGULATORY PROTEIN-RELATED"/>
    <property type="match status" value="1"/>
</dbReference>
<sequence length="525" mass="58800">MNDFQFLHTSYEQDSSKSGLTSTMKLPDIYLVEDDRVLGTTIKKYLEKKLNLNVHFFLSPSECLLELDKKIKSETVVNQTPFCLITDISFEAGGSDGLLLIDLLKERGHHFVSIVMTGFASIETAINATKKGVFHYLTKPFELEILSDLVMKAFTKKLNVPVTAFINTESLISKVTPNQNSNAPHLFQSKFKIEAPTADDIFCGMVGRSKQMKQVFERIKKVAASDSTVFISGPSGTGKELVANALHNLSPRKAHNMVSVNCGAIPSELLESELFGHEKGAFTGAISSRKGRFEMAHRGTIFLDEIGDMPLLLQVKLLRVLQSRVIERVGSNEVTDIDVRIITATHRNLEESVSEGNFREDLYYRLNVIPIKIPALCERREDIPLMISYFLSKFVSADGRNNIEFDDETLELLITYEWPGNVRELENLIERLVILKGGNQIKVSDLPAKFVKTAPHNLDSYKNIISLPDDGVDLKQLLSDIEDSLINQALEVTGGNKNQASKLLSMNRTTLIEKMKKKGFVQQLN</sequence>
<dbReference type="InterPro" id="IPR025944">
    <property type="entry name" value="Sigma_54_int_dom_CS"/>
</dbReference>
<dbReference type="Gene3D" id="1.10.8.60">
    <property type="match status" value="1"/>
</dbReference>